<dbReference type="CDD" id="cd04301">
    <property type="entry name" value="NAT_SF"/>
    <property type="match status" value="1"/>
</dbReference>
<feature type="compositionally biased region" description="Basic and acidic residues" evidence="1">
    <location>
        <begin position="1358"/>
        <end position="1383"/>
    </location>
</feature>
<evidence type="ECO:0000256" key="1">
    <source>
        <dbReference type="SAM" id="MobiDB-lite"/>
    </source>
</evidence>
<feature type="compositionally biased region" description="Basic and acidic residues" evidence="1">
    <location>
        <begin position="1797"/>
        <end position="1814"/>
    </location>
</feature>
<feature type="region of interest" description="Disordered" evidence="1">
    <location>
        <begin position="1248"/>
        <end position="1397"/>
    </location>
</feature>
<feature type="compositionally biased region" description="Low complexity" evidence="1">
    <location>
        <begin position="1007"/>
        <end position="1016"/>
    </location>
</feature>
<feature type="compositionally biased region" description="Basic and acidic residues" evidence="1">
    <location>
        <begin position="489"/>
        <end position="499"/>
    </location>
</feature>
<keyword evidence="2" id="KW-1133">Transmembrane helix</keyword>
<evidence type="ECO:0000313" key="5">
    <source>
        <dbReference type="Proteomes" id="UP001501822"/>
    </source>
</evidence>
<feature type="compositionally biased region" description="Basic and acidic residues" evidence="1">
    <location>
        <begin position="454"/>
        <end position="480"/>
    </location>
</feature>
<feature type="compositionally biased region" description="Gly residues" evidence="1">
    <location>
        <begin position="500"/>
        <end position="517"/>
    </location>
</feature>
<feature type="region of interest" description="Disordered" evidence="1">
    <location>
        <begin position="430"/>
        <end position="773"/>
    </location>
</feature>
<dbReference type="Pfam" id="PF25547">
    <property type="entry name" value="WXG100_2"/>
    <property type="match status" value="1"/>
</dbReference>
<feature type="compositionally biased region" description="Basic and acidic residues" evidence="1">
    <location>
        <begin position="741"/>
        <end position="750"/>
    </location>
</feature>
<gene>
    <name evidence="4" type="ORF">GCM10010151_66020</name>
</gene>
<feature type="compositionally biased region" description="Basic and acidic residues" evidence="1">
    <location>
        <begin position="1333"/>
        <end position="1348"/>
    </location>
</feature>
<dbReference type="InterPro" id="IPR057746">
    <property type="entry name" value="CpnT-like_N"/>
</dbReference>
<feature type="domain" description="N-acetyltransferase" evidence="3">
    <location>
        <begin position="2143"/>
        <end position="2292"/>
    </location>
</feature>
<dbReference type="Proteomes" id="UP001501822">
    <property type="component" value="Unassembled WGS sequence"/>
</dbReference>
<evidence type="ECO:0000256" key="2">
    <source>
        <dbReference type="SAM" id="Phobius"/>
    </source>
</evidence>
<feature type="compositionally biased region" description="Acidic residues" evidence="1">
    <location>
        <begin position="1386"/>
        <end position="1397"/>
    </location>
</feature>
<protein>
    <recommendedName>
        <fullName evidence="3">N-acetyltransferase domain-containing protein</fullName>
    </recommendedName>
</protein>
<feature type="region of interest" description="Disordered" evidence="1">
    <location>
        <begin position="974"/>
        <end position="1055"/>
    </location>
</feature>
<keyword evidence="2" id="KW-0812">Transmembrane</keyword>
<dbReference type="EMBL" id="BAAABM010000066">
    <property type="protein sequence ID" value="GAA0366885.1"/>
    <property type="molecule type" value="Genomic_DNA"/>
</dbReference>
<keyword evidence="2" id="KW-0472">Membrane</keyword>
<dbReference type="InterPro" id="IPR000182">
    <property type="entry name" value="GNAT_dom"/>
</dbReference>
<feature type="compositionally biased region" description="Gly residues" evidence="1">
    <location>
        <begin position="581"/>
        <end position="591"/>
    </location>
</feature>
<feature type="compositionally biased region" description="Low complexity" evidence="1">
    <location>
        <begin position="982"/>
        <end position="991"/>
    </location>
</feature>
<feature type="compositionally biased region" description="Basic and acidic residues" evidence="1">
    <location>
        <begin position="527"/>
        <end position="543"/>
    </location>
</feature>
<feature type="region of interest" description="Disordered" evidence="1">
    <location>
        <begin position="1722"/>
        <end position="1837"/>
    </location>
</feature>
<keyword evidence="5" id="KW-1185">Reference proteome</keyword>
<evidence type="ECO:0000259" key="3">
    <source>
        <dbReference type="PROSITE" id="PS51186"/>
    </source>
</evidence>
<reference evidence="5" key="1">
    <citation type="journal article" date="2019" name="Int. J. Syst. Evol. Microbiol.">
        <title>The Global Catalogue of Microorganisms (GCM) 10K type strain sequencing project: providing services to taxonomists for standard genome sequencing and annotation.</title>
        <authorList>
            <consortium name="The Broad Institute Genomics Platform"/>
            <consortium name="The Broad Institute Genome Sequencing Center for Infectious Disease"/>
            <person name="Wu L."/>
            <person name="Ma J."/>
        </authorList>
    </citation>
    <scope>NUCLEOTIDE SEQUENCE [LARGE SCALE GENOMIC DNA]</scope>
    <source>
        <strain evidence="5">JCM 3146</strain>
    </source>
</reference>
<proteinExistence type="predicted"/>
<organism evidence="4 5">
    <name type="scientific">Actinoallomurus spadix</name>
    <dbReference type="NCBI Taxonomy" id="79912"/>
    <lineage>
        <taxon>Bacteria</taxon>
        <taxon>Bacillati</taxon>
        <taxon>Actinomycetota</taxon>
        <taxon>Actinomycetes</taxon>
        <taxon>Streptosporangiales</taxon>
        <taxon>Thermomonosporaceae</taxon>
        <taxon>Actinoallomurus</taxon>
    </lineage>
</organism>
<feature type="compositionally biased region" description="Basic and acidic residues" evidence="1">
    <location>
        <begin position="759"/>
        <end position="773"/>
    </location>
</feature>
<feature type="region of interest" description="Disordered" evidence="1">
    <location>
        <begin position="2077"/>
        <end position="2110"/>
    </location>
</feature>
<dbReference type="Gene3D" id="3.90.176.10">
    <property type="entry name" value="Toxin ADP-ribosyltransferase, Chain A, domain 1"/>
    <property type="match status" value="1"/>
</dbReference>
<dbReference type="PROSITE" id="PS51186">
    <property type="entry name" value="GNAT"/>
    <property type="match status" value="1"/>
</dbReference>
<comment type="caution">
    <text evidence="4">The sequence shown here is derived from an EMBL/GenBank/DDBJ whole genome shotgun (WGS) entry which is preliminary data.</text>
</comment>
<name>A0ABP3HET1_9ACTN</name>
<dbReference type="SUPFAM" id="SSF56399">
    <property type="entry name" value="ADP-ribosylation"/>
    <property type="match status" value="1"/>
</dbReference>
<evidence type="ECO:0000313" key="4">
    <source>
        <dbReference type="EMBL" id="GAA0366885.1"/>
    </source>
</evidence>
<feature type="compositionally biased region" description="Basic and acidic residues" evidence="1">
    <location>
        <begin position="1770"/>
        <end position="1782"/>
    </location>
</feature>
<dbReference type="InterPro" id="IPR016181">
    <property type="entry name" value="Acyl_CoA_acyltransferase"/>
</dbReference>
<accession>A0ABP3HET1</accession>
<sequence length="2372" mass="252582">MGSPGYVAHPESWKRSGRGVAAAATRLATGVDDLCEELSAAGACWGSDDIGRAFFNGDESTAGFGAARDVVLAQLADMVNLLRATGGLLAVSGHTYRLAEEAATVGSAIPAGADQNALAQSDPYRLPPVTSTLVRSDPPPAAYIQILNFLETLVGGCPWPDGDTASLTAMRDAFTAMAGVIDAVAEEVDGHAQHVTTNNAGENTDKFASFAAALQGGGEEGGLRWLSSACRGLAGAVDHLIRQKNAAREQFILTLIFLAATWAIAWAASGITFGGSVATATVTTEVEGFALKAFLQTIAKSVLAGMWYGAGMDAAGQVARIDQGLQKGFNTGELLKAAGQGGLAGGVMGAAGGLVAVRSTKLTTALSNWMGSSGFKGAASRFAFAGTTGTAGNVAAQLAFDHHVNLGEAAAFGFGMAGMSAAGEAGKHFIGHGAGAPSGSGPRIEEVATGADTPRSHDDPPPPGPHDDPPPPDDSLRRGDGSVPSASDLPERPGNRDDTGGGTDGGGGGRHPAGGGTRDVTAMASAHPERASSDHGTAPHDATDGPAQNRINDIINGGGRRQDAPTVLPPAEMPGERPPGVGDGRTGGAGTEPGPRSAGNGPGPAEPPPTASGTRPEATRPTAPGTRPEAPQPTPPGTRPDNARPPATGSVHQESAPPGAAPDRTATPPGGGNTGRDQAPVSPSAGDGGNGPASGRPTAESPRDGGTGGSHPSGVLASPPVDHGPGRTEPHTDGLPPADVPGDRVPRSTADHSPLTPESLERSQRSGVIEERRLPGGNVAESVSLVTFGDGRVIVEKAVRTPEEAHAEYLTSRLGQAIGAPVPRAVLDGHTVRMEYAEGSTAREVHRDYENRPDLPYWNSPEGRRLGLLDVLAGNGDRSGNNWMIGPGGEIAGVDHAQAFDRLGVNPLENPFVKDLVEPHGLGSYRIIDNPLSHSDVAHIRRSVEGLRPEFERLGRQDWYDDVMRRVRELDEHAQGTRPLYGGAPHAPAHQGAERPQHPPQPDPAPQHHGGSPAPHHAGEPQPAPLGGDRTRPLAESVTTGVRHEEPLIPGRPGYVDRVTFNDGTTAIRKQFRYPREADAEALASRVGEALGVRVPRVHQDGPTVYMDEVGGRNSYQVVGNEGLTEWANSPEGRRLGLFDVLIQNPDRTGSNWHVDANDHIYAIDHSDSFAGVLPSPRLNRFSAHYLNEDRPVRPEFAEENPLSARDIEDVRQRLQTVQPEFERRGRDDWYDAMMGRLDELGRHATGTEPYLEAGSEPRAPLPRRATEPPSAETRPAPATPSASSEVPRESGQPSRIERLLRGEDVPPVETPPRSGPYGAGHDEHVAGGPEPAGHERPAGQGERRSADDEPPAAGAEDGPRPPDGSEHRRSTPPEHPDDRTGTGEEPIDEFGDDWDDLDADIDFLSDLPPHEKDAVERLLADDGIHRLNEALASDDPQVRAEARAWADDAGNGLRALPPASRETVYHYTSLPADRLAELVPGADVTMHGVLDTTMVHTPAHGHPVELIIHSRNGADVSILTGRDQVVFRPETRFRVLAEEHIELPMYTEHEDVRPIHRVFLAELPADGTPLPGTVPDAASVPRPLDERLQGVHDEAREPTRAGVAYFDPRDPSTPAMLDSARSARPIDGVFSFDLHANPSNARVGGERLTGGDVAALLSHEPELTRPSGHPEGDGPPRILRSLGCDSGRGRNPIAQEIANETGRIVIAPDNQVWIDANGDAQVSAPKVGPDGRPRPMRFPPEGAWRIFVPEGAHSLPPAHDAPLSGQDAAAHEHGPTKDSPREPGAARPHDPAPTTHDPHDPPPEPHDLRRSAPDDGPPADHGAHTGHSESYAQRRQTLADDVASGIDPEHTVLLGRADTSPSHRTVAERVELVTFENGAEAVRKEMKVGKEDQTDREELGALVGHAVEAPVPVVHRDSDLVVYMEYIEGDTLVALYPEAWEPAELDHLGYQDTPAARRLGLLDVLIENNDRHNGNLIIGDDGELHGIDHNNAFGERIVDPEANSFTGDYVSHLRRVGSEWEYVWKPNSLTHEDVELLRSRLEALRPEFERRGRQDWYERMMGYFEHIEDNASGTSSLLASAHDTDPVVHPSPEVPEAPVDGADRPTPAAETARFAEWGDRAEAIRRALPPDGLPHDGNLRDIILSTPNESAVHPDVQQWIKTALDFDHPATGLRFTISEEIGVLDGEAVISGEFVDSDGANQGMVILEFHADEGGEPYLNIGLVELEVQGRGIAVDLLERVENWAIGQGVHDLRLWANIDVGGYAWAMHGFDFDARFPYEESGLPELVELVNDRINSGEMSPEGVRQWEAMADRAGPEAWGTPGRVTAYELSRLGWEARRPDSDGRMTWDGKQILRAGAWQGVRFIEPPGE</sequence>
<feature type="transmembrane region" description="Helical" evidence="2">
    <location>
        <begin position="251"/>
        <end position="273"/>
    </location>
</feature>
<dbReference type="SUPFAM" id="SSF55729">
    <property type="entry name" value="Acyl-CoA N-acyltransferases (Nat)"/>
    <property type="match status" value="1"/>
</dbReference>
<feature type="compositionally biased region" description="Basic and acidic residues" evidence="1">
    <location>
        <begin position="1296"/>
        <end position="1305"/>
    </location>
</feature>